<evidence type="ECO:0000313" key="2">
    <source>
        <dbReference type="Proteomes" id="UP000285376"/>
    </source>
</evidence>
<dbReference type="AlphaFoldDB" id="A0A417Z475"/>
<reference evidence="1 2" key="1">
    <citation type="submission" date="2018-08" db="EMBL/GenBank/DDBJ databases">
        <title>Whole genome sequence analysis of Dermacoccus abyssi bacteria isolated from Deep Mariana trench Micromonospora spp reveals genes involved in the environmental adaptation and production of secondary metabolites.</title>
        <authorList>
            <person name="Abdel-Mageed W.M."/>
            <person name="Lehri B."/>
            <person name="Nouioui I."/>
            <person name="Goodfellow I."/>
            <person name="Jaspars M."/>
            <person name="Karlyshev A."/>
        </authorList>
    </citation>
    <scope>NUCLEOTIDE SEQUENCE [LARGE SCALE GENOMIC DNA]</scope>
    <source>
        <strain evidence="1 2">MT1.1</strain>
    </source>
</reference>
<accession>A0A417Z475</accession>
<comment type="caution">
    <text evidence="1">The sequence shown here is derived from an EMBL/GenBank/DDBJ whole genome shotgun (WGS) entry which is preliminary data.</text>
</comment>
<dbReference type="Proteomes" id="UP000285376">
    <property type="component" value="Unassembled WGS sequence"/>
</dbReference>
<name>A0A417Z475_9MICO</name>
<evidence type="ECO:0000313" key="1">
    <source>
        <dbReference type="EMBL" id="RHW45553.1"/>
    </source>
</evidence>
<gene>
    <name evidence="1" type="ORF">D1832_09245</name>
</gene>
<protein>
    <submittedName>
        <fullName evidence="1">Uncharacterized protein</fullName>
    </submittedName>
</protein>
<organism evidence="1 2">
    <name type="scientific">Dermacoccus abyssi</name>
    <dbReference type="NCBI Taxonomy" id="322596"/>
    <lineage>
        <taxon>Bacteria</taxon>
        <taxon>Bacillati</taxon>
        <taxon>Actinomycetota</taxon>
        <taxon>Actinomycetes</taxon>
        <taxon>Micrococcales</taxon>
        <taxon>Dermacoccaceae</taxon>
        <taxon>Dermacoccus</taxon>
    </lineage>
</organism>
<proteinExistence type="predicted"/>
<sequence>MRRPTGSTGRKPNSVWIVQHDESPHNTVLGVFATADEADAYSDEVLVDYPNGVITTEFPIGYRYTGGTVRYSR</sequence>
<dbReference type="RefSeq" id="WP_118913601.1">
    <property type="nucleotide sequence ID" value="NZ_CBCRVH010000010.1"/>
</dbReference>
<dbReference type="EMBL" id="QWLM01000009">
    <property type="protein sequence ID" value="RHW45553.1"/>
    <property type="molecule type" value="Genomic_DNA"/>
</dbReference>